<sequence length="104" mass="12059">MFHTVSMQFEADCMIYLQATVAEPLAMAFTLTSILRSSNVIEFMKHWHQLTVRDNKLLSTAIEMNCEESALASLQTRELQRIRIEQKGPLCDTLFLSYHQNIHK</sequence>
<keyword evidence="3" id="KW-1185">Reference proteome</keyword>
<dbReference type="Proteomes" id="UP000663829">
    <property type="component" value="Unassembled WGS sequence"/>
</dbReference>
<dbReference type="Proteomes" id="UP000681722">
    <property type="component" value="Unassembled WGS sequence"/>
</dbReference>
<accession>A0A815ZWS9</accession>
<proteinExistence type="predicted"/>
<dbReference type="EMBL" id="CAJNOQ010033070">
    <property type="protein sequence ID" value="CAF1588151.1"/>
    <property type="molecule type" value="Genomic_DNA"/>
</dbReference>
<organism evidence="1 3">
    <name type="scientific">Didymodactylos carnosus</name>
    <dbReference type="NCBI Taxonomy" id="1234261"/>
    <lineage>
        <taxon>Eukaryota</taxon>
        <taxon>Metazoa</taxon>
        <taxon>Spiralia</taxon>
        <taxon>Gnathifera</taxon>
        <taxon>Rotifera</taxon>
        <taxon>Eurotatoria</taxon>
        <taxon>Bdelloidea</taxon>
        <taxon>Philodinida</taxon>
        <taxon>Philodinidae</taxon>
        <taxon>Didymodactylos</taxon>
    </lineage>
</organism>
<evidence type="ECO:0000313" key="3">
    <source>
        <dbReference type="Proteomes" id="UP000663829"/>
    </source>
</evidence>
<name>A0A815ZWS9_9BILA</name>
<reference evidence="1" key="1">
    <citation type="submission" date="2021-02" db="EMBL/GenBank/DDBJ databases">
        <authorList>
            <person name="Nowell W R."/>
        </authorList>
    </citation>
    <scope>NUCLEOTIDE SEQUENCE</scope>
</reference>
<dbReference type="AlphaFoldDB" id="A0A815ZWS9"/>
<protein>
    <submittedName>
        <fullName evidence="1">Uncharacterized protein</fullName>
    </submittedName>
</protein>
<evidence type="ECO:0000313" key="2">
    <source>
        <dbReference type="EMBL" id="CAF4458989.1"/>
    </source>
</evidence>
<dbReference type="EMBL" id="CAJOBC010099172">
    <property type="protein sequence ID" value="CAF4458989.1"/>
    <property type="molecule type" value="Genomic_DNA"/>
</dbReference>
<evidence type="ECO:0000313" key="1">
    <source>
        <dbReference type="EMBL" id="CAF1588151.1"/>
    </source>
</evidence>
<comment type="caution">
    <text evidence="1">The sequence shown here is derived from an EMBL/GenBank/DDBJ whole genome shotgun (WGS) entry which is preliminary data.</text>
</comment>
<gene>
    <name evidence="1" type="ORF">GPM918_LOCUS41568</name>
    <name evidence="2" type="ORF">SRO942_LOCUS42641</name>
</gene>